<dbReference type="EMBL" id="VLKR01000049">
    <property type="protein sequence ID" value="TWI14882.1"/>
    <property type="molecule type" value="Genomic_DNA"/>
</dbReference>
<reference evidence="2 3" key="1">
    <citation type="journal article" date="2015" name="Stand. Genomic Sci.">
        <title>Genomic Encyclopedia of Bacterial and Archaeal Type Strains, Phase III: the genomes of soil and plant-associated and newly described type strains.</title>
        <authorList>
            <person name="Whitman W.B."/>
            <person name="Woyke T."/>
            <person name="Klenk H.P."/>
            <person name="Zhou Y."/>
            <person name="Lilburn T.G."/>
            <person name="Beck B.J."/>
            <person name="De Vos P."/>
            <person name="Vandamme P."/>
            <person name="Eisen J.A."/>
            <person name="Garrity G."/>
            <person name="Hugenholtz P."/>
            <person name="Kyrpides N.C."/>
        </authorList>
    </citation>
    <scope>NUCLEOTIDE SEQUENCE [LARGE SCALE GENOMIC DNA]</scope>
    <source>
        <strain evidence="2 3">CGMCC 1.6855</strain>
    </source>
</reference>
<sequence length="103" mass="12013">MRSIIFITGSILFTYWMYLLAVRDSKYLKDNYSPNAEVISTIPVYKRPKINSHIIDTLHSGVKLTVRNANQDFYRIIFAEEYNNLKGSYIPKKGLEIFSDTEL</sequence>
<dbReference type="AlphaFoldDB" id="A0A562M4Y9"/>
<accession>A0A562M4Y9</accession>
<feature type="transmembrane region" description="Helical" evidence="1">
    <location>
        <begin position="6"/>
        <end position="22"/>
    </location>
</feature>
<organism evidence="2 3">
    <name type="scientific">Sphingobacterium siyangense</name>
    <dbReference type="NCBI Taxonomy" id="459529"/>
    <lineage>
        <taxon>Bacteria</taxon>
        <taxon>Pseudomonadati</taxon>
        <taxon>Bacteroidota</taxon>
        <taxon>Sphingobacteriia</taxon>
        <taxon>Sphingobacteriales</taxon>
        <taxon>Sphingobacteriaceae</taxon>
        <taxon>Sphingobacterium</taxon>
    </lineage>
</organism>
<evidence type="ECO:0008006" key="4">
    <source>
        <dbReference type="Google" id="ProtNLM"/>
    </source>
</evidence>
<keyword evidence="1" id="KW-0472">Membrane</keyword>
<dbReference type="Proteomes" id="UP000315908">
    <property type="component" value="Unassembled WGS sequence"/>
</dbReference>
<evidence type="ECO:0000313" key="2">
    <source>
        <dbReference type="EMBL" id="TWI14882.1"/>
    </source>
</evidence>
<name>A0A562M4Y9_9SPHI</name>
<protein>
    <recommendedName>
        <fullName evidence="4">SH3b domain-containing protein</fullName>
    </recommendedName>
</protein>
<keyword evidence="1" id="KW-0812">Transmembrane</keyword>
<gene>
    <name evidence="2" type="ORF">IQ31_05301</name>
</gene>
<comment type="caution">
    <text evidence="2">The sequence shown here is derived from an EMBL/GenBank/DDBJ whole genome shotgun (WGS) entry which is preliminary data.</text>
</comment>
<keyword evidence="1" id="KW-1133">Transmembrane helix</keyword>
<proteinExistence type="predicted"/>
<evidence type="ECO:0000256" key="1">
    <source>
        <dbReference type="SAM" id="Phobius"/>
    </source>
</evidence>
<evidence type="ECO:0000313" key="3">
    <source>
        <dbReference type="Proteomes" id="UP000315908"/>
    </source>
</evidence>